<dbReference type="SMART" id="SM00448">
    <property type="entry name" value="REC"/>
    <property type="match status" value="1"/>
</dbReference>
<dbReference type="Pfam" id="PF00072">
    <property type="entry name" value="Response_reg"/>
    <property type="match status" value="1"/>
</dbReference>
<evidence type="ECO:0000313" key="9">
    <source>
        <dbReference type="Proteomes" id="UP000295281"/>
    </source>
</evidence>
<keyword evidence="1 5" id="KW-0597">Phosphoprotein</keyword>
<evidence type="ECO:0000256" key="1">
    <source>
        <dbReference type="ARBA" id="ARBA00022553"/>
    </source>
</evidence>
<dbReference type="Pfam" id="PF00196">
    <property type="entry name" value="GerE"/>
    <property type="match status" value="1"/>
</dbReference>
<dbReference type="PANTHER" id="PTHR43214">
    <property type="entry name" value="TWO-COMPONENT RESPONSE REGULATOR"/>
    <property type="match status" value="1"/>
</dbReference>
<protein>
    <submittedName>
        <fullName evidence="8">LuxR family two component transcriptional regulator</fullName>
    </submittedName>
</protein>
<sequence>MDGVRNRVRVLIVDDDPMVRRGVRLLVEGEAVEVVGEAGDGEEAVRRAAELAPDVVVMDLRMPGTDGVAATERIRSRPGAPPVLVLTTLDSDRSLVRALRAGASGFLLKDAPPDELVDAITAVHERRTSLSDAAARRLVRIAVGEDDGRRRAARERVALLSDREREVAVAVSRGLSNTEIAEALFMSVSNVKAVIGRVMSKLDAPNRVLVANTVRDARLDEG</sequence>
<dbReference type="PROSITE" id="PS50110">
    <property type="entry name" value="RESPONSE_REGULATORY"/>
    <property type="match status" value="1"/>
</dbReference>
<evidence type="ECO:0000256" key="3">
    <source>
        <dbReference type="ARBA" id="ARBA00023125"/>
    </source>
</evidence>
<dbReference type="InterPro" id="IPR016032">
    <property type="entry name" value="Sig_transdc_resp-reg_C-effctor"/>
</dbReference>
<dbReference type="PRINTS" id="PR00038">
    <property type="entry name" value="HTHLUXR"/>
</dbReference>
<evidence type="ECO:0000256" key="2">
    <source>
        <dbReference type="ARBA" id="ARBA00023015"/>
    </source>
</evidence>
<dbReference type="EMBL" id="SNYN01000005">
    <property type="protein sequence ID" value="TDQ53041.1"/>
    <property type="molecule type" value="Genomic_DNA"/>
</dbReference>
<dbReference type="InterPro" id="IPR039420">
    <property type="entry name" value="WalR-like"/>
</dbReference>
<evidence type="ECO:0000313" key="8">
    <source>
        <dbReference type="EMBL" id="TDQ53041.1"/>
    </source>
</evidence>
<evidence type="ECO:0000256" key="4">
    <source>
        <dbReference type="ARBA" id="ARBA00023163"/>
    </source>
</evidence>
<dbReference type="Gene3D" id="3.40.50.2300">
    <property type="match status" value="1"/>
</dbReference>
<gene>
    <name evidence="8" type="ORF">EV190_105159</name>
</gene>
<dbReference type="SUPFAM" id="SSF52172">
    <property type="entry name" value="CheY-like"/>
    <property type="match status" value="1"/>
</dbReference>
<dbReference type="GO" id="GO:0006355">
    <property type="term" value="P:regulation of DNA-templated transcription"/>
    <property type="evidence" value="ECO:0007669"/>
    <property type="project" value="InterPro"/>
</dbReference>
<dbReference type="InterPro" id="IPR000792">
    <property type="entry name" value="Tscrpt_reg_LuxR_C"/>
</dbReference>
<keyword evidence="3" id="KW-0238">DNA-binding</keyword>
<evidence type="ECO:0000259" key="6">
    <source>
        <dbReference type="PROSITE" id="PS50043"/>
    </source>
</evidence>
<evidence type="ECO:0000259" key="7">
    <source>
        <dbReference type="PROSITE" id="PS50110"/>
    </source>
</evidence>
<dbReference type="InterPro" id="IPR011006">
    <property type="entry name" value="CheY-like_superfamily"/>
</dbReference>
<feature type="domain" description="HTH luxR-type" evidence="6">
    <location>
        <begin position="153"/>
        <end position="218"/>
    </location>
</feature>
<dbReference type="PANTHER" id="PTHR43214:SF24">
    <property type="entry name" value="TRANSCRIPTIONAL REGULATORY PROTEIN NARL-RELATED"/>
    <property type="match status" value="1"/>
</dbReference>
<dbReference type="SMART" id="SM00421">
    <property type="entry name" value="HTH_LUXR"/>
    <property type="match status" value="1"/>
</dbReference>
<dbReference type="PROSITE" id="PS50043">
    <property type="entry name" value="HTH_LUXR_2"/>
    <property type="match status" value="1"/>
</dbReference>
<keyword evidence="9" id="KW-1185">Reference proteome</keyword>
<reference evidence="8 9" key="1">
    <citation type="submission" date="2019-03" db="EMBL/GenBank/DDBJ databases">
        <title>Genomic Encyclopedia of Type Strains, Phase IV (KMG-IV): sequencing the most valuable type-strain genomes for metagenomic binning, comparative biology and taxonomic classification.</title>
        <authorList>
            <person name="Goeker M."/>
        </authorList>
    </citation>
    <scope>NUCLEOTIDE SEQUENCE [LARGE SCALE GENOMIC DNA]</scope>
    <source>
        <strain evidence="8 9">DSM 46770</strain>
    </source>
</reference>
<comment type="caution">
    <text evidence="8">The sequence shown here is derived from an EMBL/GenBank/DDBJ whole genome shotgun (WGS) entry which is preliminary data.</text>
</comment>
<dbReference type="CDD" id="cd17535">
    <property type="entry name" value="REC_NarL-like"/>
    <property type="match status" value="1"/>
</dbReference>
<feature type="domain" description="Response regulatory" evidence="7">
    <location>
        <begin position="9"/>
        <end position="124"/>
    </location>
</feature>
<dbReference type="SUPFAM" id="SSF46894">
    <property type="entry name" value="C-terminal effector domain of the bipartite response regulators"/>
    <property type="match status" value="1"/>
</dbReference>
<name>A0A4V3D8T2_9ACTN</name>
<dbReference type="InterPro" id="IPR001789">
    <property type="entry name" value="Sig_transdc_resp-reg_receiver"/>
</dbReference>
<dbReference type="Proteomes" id="UP000295281">
    <property type="component" value="Unassembled WGS sequence"/>
</dbReference>
<evidence type="ECO:0000256" key="5">
    <source>
        <dbReference type="PROSITE-ProRule" id="PRU00169"/>
    </source>
</evidence>
<proteinExistence type="predicted"/>
<dbReference type="GO" id="GO:0003677">
    <property type="term" value="F:DNA binding"/>
    <property type="evidence" value="ECO:0007669"/>
    <property type="project" value="UniProtKB-KW"/>
</dbReference>
<feature type="modified residue" description="4-aspartylphosphate" evidence="5">
    <location>
        <position position="59"/>
    </location>
</feature>
<keyword evidence="4" id="KW-0804">Transcription</keyword>
<organism evidence="8 9">
    <name type="scientific">Actinorugispora endophytica</name>
    <dbReference type="NCBI Taxonomy" id="1605990"/>
    <lineage>
        <taxon>Bacteria</taxon>
        <taxon>Bacillati</taxon>
        <taxon>Actinomycetota</taxon>
        <taxon>Actinomycetes</taxon>
        <taxon>Streptosporangiales</taxon>
        <taxon>Nocardiopsidaceae</taxon>
        <taxon>Actinorugispora</taxon>
    </lineage>
</organism>
<dbReference type="PROSITE" id="PS00622">
    <property type="entry name" value="HTH_LUXR_1"/>
    <property type="match status" value="1"/>
</dbReference>
<accession>A0A4V3D8T2</accession>
<keyword evidence="2" id="KW-0805">Transcription regulation</keyword>
<dbReference type="InterPro" id="IPR058245">
    <property type="entry name" value="NreC/VraR/RcsB-like_REC"/>
</dbReference>
<dbReference type="GO" id="GO:0000160">
    <property type="term" value="P:phosphorelay signal transduction system"/>
    <property type="evidence" value="ECO:0007669"/>
    <property type="project" value="InterPro"/>
</dbReference>
<dbReference type="AlphaFoldDB" id="A0A4V3D8T2"/>
<dbReference type="CDD" id="cd06170">
    <property type="entry name" value="LuxR_C_like"/>
    <property type="match status" value="1"/>
</dbReference>